<keyword evidence="1" id="KW-0732">Signal</keyword>
<gene>
    <name evidence="2" type="ORF">K3148_12445</name>
</gene>
<dbReference type="SMART" id="SM00028">
    <property type="entry name" value="TPR"/>
    <property type="match status" value="3"/>
</dbReference>
<feature type="chain" id="PRO_5045226972" description="Tetratricopeptide repeat protein" evidence="1">
    <location>
        <begin position="20"/>
        <end position="442"/>
    </location>
</feature>
<dbReference type="EMBL" id="CP081295">
    <property type="protein sequence ID" value="QZD89599.1"/>
    <property type="molecule type" value="Genomic_DNA"/>
</dbReference>
<dbReference type="InterPro" id="IPR011990">
    <property type="entry name" value="TPR-like_helical_dom_sf"/>
</dbReference>
<dbReference type="RefSeq" id="WP_221425080.1">
    <property type="nucleotide sequence ID" value="NZ_CP081295.1"/>
</dbReference>
<feature type="signal peptide" evidence="1">
    <location>
        <begin position="1"/>
        <end position="19"/>
    </location>
</feature>
<name>A0ABX8ZN83_9SPHN</name>
<protein>
    <recommendedName>
        <fullName evidence="4">Tetratricopeptide repeat protein</fullName>
    </recommendedName>
</protein>
<dbReference type="Proteomes" id="UP000824281">
    <property type="component" value="Chromosome"/>
</dbReference>
<sequence length="442" mass="47764">MIFTRITKASRPGSSIAMALVLAATGALGVTALEVPAFAKQDKEKERKPEYSKEFVAAYQPVDAIIKSEAPDLQAAKALIPALVAASSSPDEKRATGGIMLNLGNDTDDADMRLKGIELMLESGLVDATLEGQLSFAAYQAYRDQDNVAAARAALERAIAANYTFNATMTDGSQRSFGADQMHTMIADLYFDQGNYAEGLAYLDSQIEARQTAGGTIPETWIRKGLSTAYENGINAQTPKYVRLLAQNYPTDVVWGDAVIITLNANNYANPEVLDLLRLSRRAKIYNDARVLSEYVEVLDPRRYPGEVVAVIDEGKALGVIDATDPYLVETRKEAAGRVASDKSDLPNLAADARKPGVTLKTLVVAGDTFLSYDQPAEAEEFYTKALGMSGVETPMVLTRLGIAQYDQGKYAEAVETFGKVEGARQDIANLWAIYAAQKSGI</sequence>
<dbReference type="Gene3D" id="1.25.40.10">
    <property type="entry name" value="Tetratricopeptide repeat domain"/>
    <property type="match status" value="2"/>
</dbReference>
<dbReference type="Pfam" id="PF13181">
    <property type="entry name" value="TPR_8"/>
    <property type="match status" value="1"/>
</dbReference>
<evidence type="ECO:0008006" key="4">
    <source>
        <dbReference type="Google" id="ProtNLM"/>
    </source>
</evidence>
<evidence type="ECO:0000313" key="2">
    <source>
        <dbReference type="EMBL" id="QZD89599.1"/>
    </source>
</evidence>
<reference evidence="2 3" key="1">
    <citation type="submission" date="2021-08" db="EMBL/GenBank/DDBJ databases">
        <title>Comparative Genomics Analysis of the Genus Qipengyuania Reveals Extensive Genetic Diversity and Metabolic Versatility, Including the Description of Fifteen Novel Species.</title>
        <authorList>
            <person name="Liu Y."/>
        </authorList>
    </citation>
    <scope>NUCLEOTIDE SEQUENCE [LARGE SCALE GENOMIC DNA]</scope>
    <source>
        <strain evidence="2 3">1NDH13</strain>
    </source>
</reference>
<proteinExistence type="predicted"/>
<dbReference type="SUPFAM" id="SSF48452">
    <property type="entry name" value="TPR-like"/>
    <property type="match status" value="1"/>
</dbReference>
<organism evidence="2 3">
    <name type="scientific">Qipengyuania aurantiaca</name>
    <dbReference type="NCBI Taxonomy" id="2867233"/>
    <lineage>
        <taxon>Bacteria</taxon>
        <taxon>Pseudomonadati</taxon>
        <taxon>Pseudomonadota</taxon>
        <taxon>Alphaproteobacteria</taxon>
        <taxon>Sphingomonadales</taxon>
        <taxon>Erythrobacteraceae</taxon>
        <taxon>Qipengyuania</taxon>
    </lineage>
</organism>
<accession>A0ABX8ZN83</accession>
<keyword evidence="3" id="KW-1185">Reference proteome</keyword>
<evidence type="ECO:0000256" key="1">
    <source>
        <dbReference type="SAM" id="SignalP"/>
    </source>
</evidence>
<dbReference type="InterPro" id="IPR019734">
    <property type="entry name" value="TPR_rpt"/>
</dbReference>
<evidence type="ECO:0000313" key="3">
    <source>
        <dbReference type="Proteomes" id="UP000824281"/>
    </source>
</evidence>